<protein>
    <submittedName>
        <fullName evidence="2">Uncharacterized protein</fullName>
    </submittedName>
</protein>
<feature type="compositionally biased region" description="Basic and acidic residues" evidence="1">
    <location>
        <begin position="99"/>
        <end position="113"/>
    </location>
</feature>
<sequence>MESPREECESQGLRDLRTSAILHCDKEFIDLLMVTQHEVPQASQHLRGLFDEFQKVQEIALQVVEKNAYLEGRVRELAKVKPAETRTFADVTRTNLANKGRDGENRSTPSERKAVLLVRAPEDEEETSSGEVPEKLTYANIEGVSTKPRNNQSTFILKFGHKAQPQAIKCDRPHKAWLSSTQ</sequence>
<feature type="region of interest" description="Disordered" evidence="1">
    <location>
        <begin position="93"/>
        <end position="113"/>
    </location>
</feature>
<evidence type="ECO:0000313" key="2">
    <source>
        <dbReference type="EMBL" id="KAH8026605.1"/>
    </source>
</evidence>
<keyword evidence="3" id="KW-1185">Reference proteome</keyword>
<evidence type="ECO:0000313" key="3">
    <source>
        <dbReference type="Proteomes" id="UP000821866"/>
    </source>
</evidence>
<gene>
    <name evidence="2" type="ORF">HPB51_022311</name>
</gene>
<dbReference type="EMBL" id="JABSTU010000007">
    <property type="protein sequence ID" value="KAH8026605.1"/>
    <property type="molecule type" value="Genomic_DNA"/>
</dbReference>
<dbReference type="AlphaFoldDB" id="A0A9J6DWP5"/>
<evidence type="ECO:0000256" key="1">
    <source>
        <dbReference type="SAM" id="MobiDB-lite"/>
    </source>
</evidence>
<reference evidence="2" key="1">
    <citation type="journal article" date="2020" name="Cell">
        <title>Large-Scale Comparative Analyses of Tick Genomes Elucidate Their Genetic Diversity and Vector Capacities.</title>
        <authorList>
            <consortium name="Tick Genome and Microbiome Consortium (TIGMIC)"/>
            <person name="Jia N."/>
            <person name="Wang J."/>
            <person name="Shi W."/>
            <person name="Du L."/>
            <person name="Sun Y."/>
            <person name="Zhan W."/>
            <person name="Jiang J.F."/>
            <person name="Wang Q."/>
            <person name="Zhang B."/>
            <person name="Ji P."/>
            <person name="Bell-Sakyi L."/>
            <person name="Cui X.M."/>
            <person name="Yuan T.T."/>
            <person name="Jiang B.G."/>
            <person name="Yang W.F."/>
            <person name="Lam T.T."/>
            <person name="Chang Q.C."/>
            <person name="Ding S.J."/>
            <person name="Wang X.J."/>
            <person name="Zhu J.G."/>
            <person name="Ruan X.D."/>
            <person name="Zhao L."/>
            <person name="Wei J.T."/>
            <person name="Ye R.Z."/>
            <person name="Que T.C."/>
            <person name="Du C.H."/>
            <person name="Zhou Y.H."/>
            <person name="Cheng J.X."/>
            <person name="Dai P.F."/>
            <person name="Guo W.B."/>
            <person name="Han X.H."/>
            <person name="Huang E.J."/>
            <person name="Li L.F."/>
            <person name="Wei W."/>
            <person name="Gao Y.C."/>
            <person name="Liu J.Z."/>
            <person name="Shao H.Z."/>
            <person name="Wang X."/>
            <person name="Wang C.C."/>
            <person name="Yang T.C."/>
            <person name="Huo Q.B."/>
            <person name="Li W."/>
            <person name="Chen H.Y."/>
            <person name="Chen S.E."/>
            <person name="Zhou L.G."/>
            <person name="Ni X.B."/>
            <person name="Tian J.H."/>
            <person name="Sheng Y."/>
            <person name="Liu T."/>
            <person name="Pan Y.S."/>
            <person name="Xia L.Y."/>
            <person name="Li J."/>
            <person name="Zhao F."/>
            <person name="Cao W.C."/>
        </authorList>
    </citation>
    <scope>NUCLEOTIDE SEQUENCE</scope>
    <source>
        <strain evidence="2">Rmic-2018</strain>
    </source>
</reference>
<name>A0A9J6DWP5_RHIMP</name>
<comment type="caution">
    <text evidence="2">The sequence shown here is derived from an EMBL/GenBank/DDBJ whole genome shotgun (WGS) entry which is preliminary data.</text>
</comment>
<proteinExistence type="predicted"/>
<reference evidence="2" key="2">
    <citation type="submission" date="2021-09" db="EMBL/GenBank/DDBJ databases">
        <authorList>
            <person name="Jia N."/>
            <person name="Wang J."/>
            <person name="Shi W."/>
            <person name="Du L."/>
            <person name="Sun Y."/>
            <person name="Zhan W."/>
            <person name="Jiang J."/>
            <person name="Wang Q."/>
            <person name="Zhang B."/>
            <person name="Ji P."/>
            <person name="Sakyi L.B."/>
            <person name="Cui X."/>
            <person name="Yuan T."/>
            <person name="Jiang B."/>
            <person name="Yang W."/>
            <person name="Lam T.T.-Y."/>
            <person name="Chang Q."/>
            <person name="Ding S."/>
            <person name="Wang X."/>
            <person name="Zhu J."/>
            <person name="Ruan X."/>
            <person name="Zhao L."/>
            <person name="Wei J."/>
            <person name="Que T."/>
            <person name="Du C."/>
            <person name="Cheng J."/>
            <person name="Dai P."/>
            <person name="Han X."/>
            <person name="Huang E."/>
            <person name="Gao Y."/>
            <person name="Liu J."/>
            <person name="Shao H."/>
            <person name="Ye R."/>
            <person name="Li L."/>
            <person name="Wei W."/>
            <person name="Wang X."/>
            <person name="Wang C."/>
            <person name="Huo Q."/>
            <person name="Li W."/>
            <person name="Guo W."/>
            <person name="Chen H."/>
            <person name="Chen S."/>
            <person name="Zhou L."/>
            <person name="Zhou L."/>
            <person name="Ni X."/>
            <person name="Tian J."/>
            <person name="Zhou Y."/>
            <person name="Sheng Y."/>
            <person name="Liu T."/>
            <person name="Pan Y."/>
            <person name="Xia L."/>
            <person name="Li J."/>
            <person name="Zhao F."/>
            <person name="Cao W."/>
        </authorList>
    </citation>
    <scope>NUCLEOTIDE SEQUENCE</scope>
    <source>
        <strain evidence="2">Rmic-2018</strain>
        <tissue evidence="2">Larvae</tissue>
    </source>
</reference>
<dbReference type="Proteomes" id="UP000821866">
    <property type="component" value="Unassembled WGS sequence"/>
</dbReference>
<organism evidence="2 3">
    <name type="scientific">Rhipicephalus microplus</name>
    <name type="common">Cattle tick</name>
    <name type="synonym">Boophilus microplus</name>
    <dbReference type="NCBI Taxonomy" id="6941"/>
    <lineage>
        <taxon>Eukaryota</taxon>
        <taxon>Metazoa</taxon>
        <taxon>Ecdysozoa</taxon>
        <taxon>Arthropoda</taxon>
        <taxon>Chelicerata</taxon>
        <taxon>Arachnida</taxon>
        <taxon>Acari</taxon>
        <taxon>Parasitiformes</taxon>
        <taxon>Ixodida</taxon>
        <taxon>Ixodoidea</taxon>
        <taxon>Ixodidae</taxon>
        <taxon>Rhipicephalinae</taxon>
        <taxon>Rhipicephalus</taxon>
        <taxon>Boophilus</taxon>
    </lineage>
</organism>
<accession>A0A9J6DWP5</accession>